<evidence type="ECO:0000313" key="2">
    <source>
        <dbReference type="Proteomes" id="UP001054252"/>
    </source>
</evidence>
<organism evidence="1 2">
    <name type="scientific">Rubroshorea leprosula</name>
    <dbReference type="NCBI Taxonomy" id="152421"/>
    <lineage>
        <taxon>Eukaryota</taxon>
        <taxon>Viridiplantae</taxon>
        <taxon>Streptophyta</taxon>
        <taxon>Embryophyta</taxon>
        <taxon>Tracheophyta</taxon>
        <taxon>Spermatophyta</taxon>
        <taxon>Magnoliopsida</taxon>
        <taxon>eudicotyledons</taxon>
        <taxon>Gunneridae</taxon>
        <taxon>Pentapetalae</taxon>
        <taxon>rosids</taxon>
        <taxon>malvids</taxon>
        <taxon>Malvales</taxon>
        <taxon>Dipterocarpaceae</taxon>
        <taxon>Rubroshorea</taxon>
    </lineage>
</organism>
<accession>A0AAV5KDG3</accession>
<protein>
    <submittedName>
        <fullName evidence="1">Uncharacterized protein</fullName>
    </submittedName>
</protein>
<dbReference type="EMBL" id="BPVZ01000060">
    <property type="protein sequence ID" value="GKV22629.1"/>
    <property type="molecule type" value="Genomic_DNA"/>
</dbReference>
<gene>
    <name evidence="1" type="ORF">SLEP1_g32483</name>
</gene>
<dbReference type="AlphaFoldDB" id="A0AAV5KDG3"/>
<proteinExistence type="predicted"/>
<reference evidence="1 2" key="1">
    <citation type="journal article" date="2021" name="Commun. Biol.">
        <title>The genome of Shorea leprosula (Dipterocarpaceae) highlights the ecological relevance of drought in aseasonal tropical rainforests.</title>
        <authorList>
            <person name="Ng K.K.S."/>
            <person name="Kobayashi M.J."/>
            <person name="Fawcett J.A."/>
            <person name="Hatakeyama M."/>
            <person name="Paape T."/>
            <person name="Ng C.H."/>
            <person name="Ang C.C."/>
            <person name="Tnah L.H."/>
            <person name="Lee C.T."/>
            <person name="Nishiyama T."/>
            <person name="Sese J."/>
            <person name="O'Brien M.J."/>
            <person name="Copetti D."/>
            <person name="Mohd Noor M.I."/>
            <person name="Ong R.C."/>
            <person name="Putra M."/>
            <person name="Sireger I.Z."/>
            <person name="Indrioko S."/>
            <person name="Kosugi Y."/>
            <person name="Izuno A."/>
            <person name="Isagi Y."/>
            <person name="Lee S.L."/>
            <person name="Shimizu K.K."/>
        </authorList>
    </citation>
    <scope>NUCLEOTIDE SEQUENCE [LARGE SCALE GENOMIC DNA]</scope>
    <source>
        <strain evidence="1">214</strain>
    </source>
</reference>
<sequence>MKVIWYSDDVKNGMLFSKLKTLKLKALPRLESICSGSCNFEFPSLKDVIVMECPSMQTFSKGEVSTPKLQKVKLTEDEDEGCWEDGVKPRIVFDEKEW</sequence>
<comment type="caution">
    <text evidence="1">The sequence shown here is derived from an EMBL/GenBank/DDBJ whole genome shotgun (WGS) entry which is preliminary data.</text>
</comment>
<evidence type="ECO:0000313" key="1">
    <source>
        <dbReference type="EMBL" id="GKV22629.1"/>
    </source>
</evidence>
<keyword evidence="2" id="KW-1185">Reference proteome</keyword>
<name>A0AAV5KDG3_9ROSI</name>
<dbReference type="Proteomes" id="UP001054252">
    <property type="component" value="Unassembled WGS sequence"/>
</dbReference>